<dbReference type="RefSeq" id="WP_399655954.1">
    <property type="nucleotide sequence ID" value="NZ_JBITYG010000011.1"/>
</dbReference>
<sequence length="490" mass="50184">MARIAVIGAGMGAMATAARLAVGGHRVAVYERSATYGGAVGRLARDGFTFDTGPGLLQLPAVYRDLFVKTGKEPLESRVGLAQVDPASRHIFADGTEVSLPNATRAGVISALDGAFGAGSGERWSEVTGRAREVWEATRRPLLEDALAADTTPLGRDPYPAVRRGLFRRGAPTLASVAERELADPRAAALLTSYALAYGFDPRTVPASATVLPYMEQTFGAWYVSGGMRALAEAVYERCLARKVEFHFGAEVLGVRTAADGRACGLDLADGQRIDADTVVAGAPLPAPGESGPRAAGTMPGRFVVCLALRGSRPADTAHRTVVHAADGRAEWESVFSGAGPCDSPTVTVLRPDDPSTIPDASHEAVTLQVTVATTAGGVDWAAPGAAAGFAERVVKAAEAAVPGLRERELWRVVRTPADTERETGAPGGAVPGPALAGAGGLHLHPANCSAVPGLYSVGGWSHPGGGLAHAGMSGAIVADLIAGGPGGSR</sequence>
<evidence type="ECO:0000313" key="3">
    <source>
        <dbReference type="Proteomes" id="UP001614394"/>
    </source>
</evidence>
<proteinExistence type="predicted"/>
<dbReference type="InterPro" id="IPR036188">
    <property type="entry name" value="FAD/NAD-bd_sf"/>
</dbReference>
<dbReference type="InterPro" id="IPR002937">
    <property type="entry name" value="Amino_oxidase"/>
</dbReference>
<dbReference type="Proteomes" id="UP001614394">
    <property type="component" value="Unassembled WGS sequence"/>
</dbReference>
<dbReference type="Gene3D" id="3.50.50.60">
    <property type="entry name" value="FAD/NAD(P)-binding domain"/>
    <property type="match status" value="2"/>
</dbReference>
<evidence type="ECO:0000259" key="1">
    <source>
        <dbReference type="Pfam" id="PF01593"/>
    </source>
</evidence>
<keyword evidence="3" id="KW-1185">Reference proteome</keyword>
<dbReference type="PANTHER" id="PTHR43734:SF1">
    <property type="entry name" value="PHYTOENE DESATURASE"/>
    <property type="match status" value="1"/>
</dbReference>
<name>A0ABW8CFL5_9ACTN</name>
<dbReference type="SUPFAM" id="SSF51905">
    <property type="entry name" value="FAD/NAD(P)-binding domain"/>
    <property type="match status" value="1"/>
</dbReference>
<organism evidence="2 3">
    <name type="scientific">Streptomyces fildesensis</name>
    <dbReference type="NCBI Taxonomy" id="375757"/>
    <lineage>
        <taxon>Bacteria</taxon>
        <taxon>Bacillati</taxon>
        <taxon>Actinomycetota</taxon>
        <taxon>Actinomycetes</taxon>
        <taxon>Kitasatosporales</taxon>
        <taxon>Streptomycetaceae</taxon>
        <taxon>Streptomyces</taxon>
    </lineage>
</organism>
<reference evidence="2 3" key="1">
    <citation type="submission" date="2024-10" db="EMBL/GenBank/DDBJ databases">
        <title>The Natural Products Discovery Center: Release of the First 8490 Sequenced Strains for Exploring Actinobacteria Biosynthetic Diversity.</title>
        <authorList>
            <person name="Kalkreuter E."/>
            <person name="Kautsar S.A."/>
            <person name="Yang D."/>
            <person name="Bader C.D."/>
            <person name="Teijaro C.N."/>
            <person name="Fluegel L."/>
            <person name="Davis C.M."/>
            <person name="Simpson J.R."/>
            <person name="Lauterbach L."/>
            <person name="Steele A.D."/>
            <person name="Gui C."/>
            <person name="Meng S."/>
            <person name="Li G."/>
            <person name="Viehrig K."/>
            <person name="Ye F."/>
            <person name="Su P."/>
            <person name="Kiefer A.F."/>
            <person name="Nichols A."/>
            <person name="Cepeda A.J."/>
            <person name="Yan W."/>
            <person name="Fan B."/>
            <person name="Jiang Y."/>
            <person name="Adhikari A."/>
            <person name="Zheng C.-J."/>
            <person name="Schuster L."/>
            <person name="Cowan T.M."/>
            <person name="Smanski M.J."/>
            <person name="Chevrette M.G."/>
            <person name="De Carvalho L.P.S."/>
            <person name="Shen B."/>
        </authorList>
    </citation>
    <scope>NUCLEOTIDE SEQUENCE [LARGE SCALE GENOMIC DNA]</scope>
    <source>
        <strain evidence="2 3">NPDC053399</strain>
    </source>
</reference>
<dbReference type="EMBL" id="JBITYG010000011">
    <property type="protein sequence ID" value="MFI9105245.1"/>
    <property type="molecule type" value="Genomic_DNA"/>
</dbReference>
<gene>
    <name evidence="2" type="ORF">ACIGXA_32520</name>
</gene>
<dbReference type="PANTHER" id="PTHR43734">
    <property type="entry name" value="PHYTOENE DESATURASE"/>
    <property type="match status" value="1"/>
</dbReference>
<protein>
    <submittedName>
        <fullName evidence="2">Phytoene desaturase family protein</fullName>
    </submittedName>
</protein>
<comment type="caution">
    <text evidence="2">The sequence shown here is derived from an EMBL/GenBank/DDBJ whole genome shotgun (WGS) entry which is preliminary data.</text>
</comment>
<evidence type="ECO:0000313" key="2">
    <source>
        <dbReference type="EMBL" id="MFI9105245.1"/>
    </source>
</evidence>
<feature type="domain" description="Amine oxidase" evidence="1">
    <location>
        <begin position="14"/>
        <end position="366"/>
    </location>
</feature>
<accession>A0ABW8CFL5</accession>
<dbReference type="Pfam" id="PF01593">
    <property type="entry name" value="Amino_oxidase"/>
    <property type="match status" value="1"/>
</dbReference>